<feature type="domain" description="Calcineurin-like phosphoesterase" evidence="3">
    <location>
        <begin position="71"/>
        <end position="292"/>
    </location>
</feature>
<comment type="similarity">
    <text evidence="1">Belongs to the UPF0046 family.</text>
</comment>
<evidence type="ECO:0000259" key="3">
    <source>
        <dbReference type="Pfam" id="PF00149"/>
    </source>
</evidence>
<dbReference type="PANTHER" id="PTHR12905">
    <property type="entry name" value="METALLOPHOSPHOESTERASE"/>
    <property type="match status" value="1"/>
</dbReference>
<keyword evidence="5" id="KW-1185">Reference proteome</keyword>
<dbReference type="PANTHER" id="PTHR12905:SF0">
    <property type="entry name" value="CALCINEURIN-LIKE PHOSPHOESTERASE DOMAIN-CONTAINING PROTEIN"/>
    <property type="match status" value="1"/>
</dbReference>
<evidence type="ECO:0000313" key="5">
    <source>
        <dbReference type="Proteomes" id="UP001164746"/>
    </source>
</evidence>
<accession>A0ABY7E1F9</accession>
<dbReference type="InterPro" id="IPR004843">
    <property type="entry name" value="Calcineurin-like_PHP"/>
</dbReference>
<evidence type="ECO:0000256" key="1">
    <source>
        <dbReference type="ARBA" id="ARBA00007993"/>
    </source>
</evidence>
<sequence>MASLANFFSQMFSKNENIPEAELIKKPGTGNLKPDINAHKPDQAWSKLKNQQNMANVASLKPGMPMREDRIRFVCISDTHAQLERGAPLEIPQGDVLIHAGDLTMSGEPREVAIVNKYLGTLPHKHKIVIAGNHDMTFDSEFMANKHKSRFFTFDSNDSYQQDLAKYGVKHIQNMLSNCTYIEDSMVQIYGINIYGSPWTVGSGSWGFQRARGSGIVSIWNQIPTNTDILITHMPPLGYGDSVQGTLSVARLKPLFGIPPMGLKDHVGCVDLLRTVQSRVKPTLHVYGHIHEGYGMRTDGTTTFVNASMCTLKYRPINPPLVFDFPLPPGVTKQDFMDSPLKWVIPTECGEDYELVGENEAEGRCGDIDNRVDKNTKGAGESYDDNNVEFVDEDKATGAEGSVDNSDCDVDEADAAGRECSQ</sequence>
<gene>
    <name evidence="4" type="ORF">MAR_009210</name>
</gene>
<dbReference type="EMBL" id="CP111015">
    <property type="protein sequence ID" value="WAR02652.1"/>
    <property type="molecule type" value="Genomic_DNA"/>
</dbReference>
<dbReference type="Gene3D" id="3.60.21.10">
    <property type="match status" value="1"/>
</dbReference>
<proteinExistence type="inferred from homology"/>
<reference evidence="4" key="1">
    <citation type="submission" date="2022-11" db="EMBL/GenBank/DDBJ databases">
        <title>Centuries of genome instability and evolution in soft-shell clam transmissible cancer (bioRxiv).</title>
        <authorList>
            <person name="Hart S.F.M."/>
            <person name="Yonemitsu M.A."/>
            <person name="Giersch R.M."/>
            <person name="Beal B.F."/>
            <person name="Arriagada G."/>
            <person name="Davis B.W."/>
            <person name="Ostrander E.A."/>
            <person name="Goff S.P."/>
            <person name="Metzger M.J."/>
        </authorList>
    </citation>
    <scope>NUCLEOTIDE SEQUENCE</scope>
    <source>
        <strain evidence="4">MELC-2E11</strain>
        <tissue evidence="4">Siphon/mantle</tissue>
    </source>
</reference>
<dbReference type="Pfam" id="PF00149">
    <property type="entry name" value="Metallophos"/>
    <property type="match status" value="1"/>
</dbReference>
<dbReference type="SUPFAM" id="SSF56300">
    <property type="entry name" value="Metallo-dependent phosphatases"/>
    <property type="match status" value="1"/>
</dbReference>
<feature type="compositionally biased region" description="Basic and acidic residues" evidence="2">
    <location>
        <begin position="364"/>
        <end position="376"/>
    </location>
</feature>
<feature type="compositionally biased region" description="Acidic residues" evidence="2">
    <location>
        <begin position="382"/>
        <end position="392"/>
    </location>
</feature>
<dbReference type="CDD" id="cd07379">
    <property type="entry name" value="MPP_239FB"/>
    <property type="match status" value="1"/>
</dbReference>
<evidence type="ECO:0000256" key="2">
    <source>
        <dbReference type="SAM" id="MobiDB-lite"/>
    </source>
</evidence>
<dbReference type="Proteomes" id="UP001164746">
    <property type="component" value="Chromosome 4"/>
</dbReference>
<evidence type="ECO:0000313" key="4">
    <source>
        <dbReference type="EMBL" id="WAR02652.1"/>
    </source>
</evidence>
<dbReference type="InterPro" id="IPR051693">
    <property type="entry name" value="UPF0046_metallophosphoest"/>
</dbReference>
<protein>
    <submittedName>
        <fullName evidence="4">MPPD1-like protein</fullName>
    </submittedName>
</protein>
<name>A0ABY7E1F9_MYAAR</name>
<dbReference type="InterPro" id="IPR029052">
    <property type="entry name" value="Metallo-depent_PP-like"/>
</dbReference>
<feature type="region of interest" description="Disordered" evidence="2">
    <location>
        <begin position="364"/>
        <end position="422"/>
    </location>
</feature>
<organism evidence="4 5">
    <name type="scientific">Mya arenaria</name>
    <name type="common">Soft-shell clam</name>
    <dbReference type="NCBI Taxonomy" id="6604"/>
    <lineage>
        <taxon>Eukaryota</taxon>
        <taxon>Metazoa</taxon>
        <taxon>Spiralia</taxon>
        <taxon>Lophotrochozoa</taxon>
        <taxon>Mollusca</taxon>
        <taxon>Bivalvia</taxon>
        <taxon>Autobranchia</taxon>
        <taxon>Heteroconchia</taxon>
        <taxon>Euheterodonta</taxon>
        <taxon>Imparidentia</taxon>
        <taxon>Neoheterodontei</taxon>
        <taxon>Myida</taxon>
        <taxon>Myoidea</taxon>
        <taxon>Myidae</taxon>
        <taxon>Mya</taxon>
    </lineage>
</organism>